<dbReference type="PATRIC" id="fig|1315283.4.peg.1236"/>
<evidence type="ECO:0000313" key="2">
    <source>
        <dbReference type="Proteomes" id="UP000065261"/>
    </source>
</evidence>
<gene>
    <name evidence="1" type="ORF">PTRA_a1428</name>
</gene>
<dbReference type="PROSITE" id="PS51257">
    <property type="entry name" value="PROKAR_LIPOPROTEIN"/>
    <property type="match status" value="1"/>
</dbReference>
<dbReference type="OrthoDB" id="7067327at2"/>
<protein>
    <recommendedName>
        <fullName evidence="3">DUF4156 domain-containing protein</fullName>
    </recommendedName>
</protein>
<dbReference type="AlphaFoldDB" id="A0A0U2MNZ7"/>
<dbReference type="KEGG" id="ptn:PTRA_a1428"/>
<name>A0A0U2MNZ7_9GAMM</name>
<reference evidence="1 2" key="1">
    <citation type="submission" date="2015-03" db="EMBL/GenBank/DDBJ databases">
        <authorList>
            <person name="Murphy D."/>
        </authorList>
    </citation>
    <scope>NUCLEOTIDE SEQUENCE [LARGE SCALE GENOMIC DNA]</scope>
    <source>
        <strain evidence="1 2">KMM 520</strain>
    </source>
</reference>
<accession>A0A0U2MNZ7</accession>
<dbReference type="EMBL" id="CP011034">
    <property type="protein sequence ID" value="ALS32644.1"/>
    <property type="molecule type" value="Genomic_DNA"/>
</dbReference>
<dbReference type="RefSeq" id="WP_058373084.1">
    <property type="nucleotide sequence ID" value="NZ_CP011034.1"/>
</dbReference>
<evidence type="ECO:0008006" key="3">
    <source>
        <dbReference type="Google" id="ProtNLM"/>
    </source>
</evidence>
<evidence type="ECO:0000313" key="1">
    <source>
        <dbReference type="EMBL" id="ALS32644.1"/>
    </source>
</evidence>
<proteinExistence type="predicted"/>
<organism evidence="1">
    <name type="scientific">Pseudoalteromonas translucida KMM 520</name>
    <dbReference type="NCBI Taxonomy" id="1315283"/>
    <lineage>
        <taxon>Bacteria</taxon>
        <taxon>Pseudomonadati</taxon>
        <taxon>Pseudomonadota</taxon>
        <taxon>Gammaproteobacteria</taxon>
        <taxon>Alteromonadales</taxon>
        <taxon>Pseudoalteromonadaceae</taxon>
        <taxon>Pseudoalteromonas</taxon>
    </lineage>
</organism>
<sequence length="100" mass="10267">MNGRITIAIISAAIAGCASQQAIGEIKETVLSEVTGCQFITNVTGTSGWGGLAATTGINNAKEQAKQQAIDLGGTHLVWHSINGGYSPSVSADAYKCKNK</sequence>
<dbReference type="Proteomes" id="UP000065261">
    <property type="component" value="Chromosome I"/>
</dbReference>